<organism evidence="7 8">
    <name type="scientific">Actinomadura napierensis</name>
    <dbReference type="NCBI Taxonomy" id="267854"/>
    <lineage>
        <taxon>Bacteria</taxon>
        <taxon>Bacillati</taxon>
        <taxon>Actinomycetota</taxon>
        <taxon>Actinomycetes</taxon>
        <taxon>Streptosporangiales</taxon>
        <taxon>Thermomonosporaceae</taxon>
        <taxon>Actinomadura</taxon>
    </lineage>
</organism>
<dbReference type="RefSeq" id="WP_344267163.1">
    <property type="nucleotide sequence ID" value="NZ_BAAAMR010000024.1"/>
</dbReference>
<evidence type="ECO:0000256" key="3">
    <source>
        <dbReference type="ARBA" id="ARBA00022801"/>
    </source>
</evidence>
<keyword evidence="3 7" id="KW-0378">Hydrolase</keyword>
<reference evidence="8" key="1">
    <citation type="journal article" date="2019" name="Int. J. Syst. Evol. Microbiol.">
        <title>The Global Catalogue of Microorganisms (GCM) 10K type strain sequencing project: providing services to taxonomists for standard genome sequencing and annotation.</title>
        <authorList>
            <consortium name="The Broad Institute Genomics Platform"/>
            <consortium name="The Broad Institute Genome Sequencing Center for Infectious Disease"/>
            <person name="Wu L."/>
            <person name="Ma J."/>
        </authorList>
    </citation>
    <scope>NUCLEOTIDE SEQUENCE [LARGE SCALE GENOMIC DNA]</scope>
    <source>
        <strain evidence="8">JCM 13850</strain>
    </source>
</reference>
<evidence type="ECO:0000259" key="6">
    <source>
        <dbReference type="Pfam" id="PF08386"/>
    </source>
</evidence>
<dbReference type="Gene3D" id="3.40.50.1820">
    <property type="entry name" value="alpha/beta hydrolase"/>
    <property type="match status" value="1"/>
</dbReference>
<evidence type="ECO:0000313" key="8">
    <source>
        <dbReference type="Proteomes" id="UP001501020"/>
    </source>
</evidence>
<sequence>MKRIVIATAAAAVAAGGGTVAAVSASATTGPSAAAPVAASGINWGKCEVSGPDDPMNKAQCAQVQVPLDYTKPNGRKISIAVSRYKHTDEKNYQGVLFVNPGGPGGTGIEYAPALARWMGGVGHAATAAKYDIIGFDPRGVGSSQPALTCDKTWYNPVRPDYVPHSAKDEAVWKAKAKKYAQDCQRKFGWMLPHMRTTDAARDVDTIRAALGQQKLSWYGFSYGTYFGATYATLFPNRVKHMVLDGNVNPKTVWYDAQLEQDKAFERNMKSWWAWTAKWDSLYHLGTSEKAVEAKYYAIRAAAKKSPIAGKIGPDELDDIVLTAGYNTGYYIPFAQALSDWANKKDSSGLLDWLNTGGEDNDFAVYNAVQAADAKWPRNWNKWHNDAAKLYKEGYRFNTWSNVWFNAPIAFWPFQGGPALKLKASKNLPGMLLVQSSQDAATPVAGGYNMHKVFPSSRLVLEVGGKTHANTLNGNACLDDKVAAYLDSGALPKSSKGADAYCQAVPALNDPNPTAMTAKAAGAAAGKDLPIGRP</sequence>
<evidence type="ECO:0000256" key="1">
    <source>
        <dbReference type="ARBA" id="ARBA00010088"/>
    </source>
</evidence>
<evidence type="ECO:0000256" key="4">
    <source>
        <dbReference type="SAM" id="SignalP"/>
    </source>
</evidence>
<evidence type="ECO:0000259" key="5">
    <source>
        <dbReference type="Pfam" id="PF00561"/>
    </source>
</evidence>
<accession>A0ABP5KSS0</accession>
<dbReference type="PANTHER" id="PTHR43248:SF29">
    <property type="entry name" value="TRIPEPTIDYL AMINOPEPTIDASE"/>
    <property type="match status" value="1"/>
</dbReference>
<dbReference type="EMBL" id="BAAAMR010000024">
    <property type="protein sequence ID" value="GAA2136797.1"/>
    <property type="molecule type" value="Genomic_DNA"/>
</dbReference>
<dbReference type="InterPro" id="IPR029058">
    <property type="entry name" value="AB_hydrolase_fold"/>
</dbReference>
<dbReference type="InterPro" id="IPR013595">
    <property type="entry name" value="Pept_S33_TAP-like_C"/>
</dbReference>
<dbReference type="PANTHER" id="PTHR43248">
    <property type="entry name" value="2-SUCCINYL-6-HYDROXY-2,4-CYCLOHEXADIENE-1-CARBOXYLATE SYNTHASE"/>
    <property type="match status" value="1"/>
</dbReference>
<proteinExistence type="inferred from homology"/>
<evidence type="ECO:0000256" key="2">
    <source>
        <dbReference type="ARBA" id="ARBA00022729"/>
    </source>
</evidence>
<keyword evidence="2 4" id="KW-0732">Signal</keyword>
<protein>
    <submittedName>
        <fullName evidence="7">Alpha/beta hydrolase</fullName>
    </submittedName>
</protein>
<feature type="domain" description="Peptidase S33 tripeptidyl aminopeptidase-like C-terminal" evidence="6">
    <location>
        <begin position="400"/>
        <end position="498"/>
    </location>
</feature>
<gene>
    <name evidence="7" type="ORF">GCM10009727_31770</name>
</gene>
<name>A0ABP5KSS0_9ACTN</name>
<dbReference type="Proteomes" id="UP001501020">
    <property type="component" value="Unassembled WGS sequence"/>
</dbReference>
<feature type="signal peptide" evidence="4">
    <location>
        <begin position="1"/>
        <end position="21"/>
    </location>
</feature>
<comment type="similarity">
    <text evidence="1">Belongs to the peptidase S33 family.</text>
</comment>
<dbReference type="SUPFAM" id="SSF53474">
    <property type="entry name" value="alpha/beta-Hydrolases"/>
    <property type="match status" value="1"/>
</dbReference>
<dbReference type="InterPro" id="IPR000073">
    <property type="entry name" value="AB_hydrolase_1"/>
</dbReference>
<feature type="domain" description="AB hydrolase-1" evidence="5">
    <location>
        <begin position="96"/>
        <end position="278"/>
    </location>
</feature>
<dbReference type="GO" id="GO:0016787">
    <property type="term" value="F:hydrolase activity"/>
    <property type="evidence" value="ECO:0007669"/>
    <property type="project" value="UniProtKB-KW"/>
</dbReference>
<dbReference type="Pfam" id="PF00561">
    <property type="entry name" value="Abhydrolase_1"/>
    <property type="match status" value="1"/>
</dbReference>
<comment type="caution">
    <text evidence="7">The sequence shown here is derived from an EMBL/GenBank/DDBJ whole genome shotgun (WGS) entry which is preliminary data.</text>
</comment>
<dbReference type="InterPro" id="IPR051601">
    <property type="entry name" value="Serine_prot/Carboxylest_S33"/>
</dbReference>
<evidence type="ECO:0000313" key="7">
    <source>
        <dbReference type="EMBL" id="GAA2136797.1"/>
    </source>
</evidence>
<feature type="chain" id="PRO_5047006912" evidence="4">
    <location>
        <begin position="22"/>
        <end position="534"/>
    </location>
</feature>
<dbReference type="Pfam" id="PF08386">
    <property type="entry name" value="Abhydrolase_4"/>
    <property type="match status" value="1"/>
</dbReference>
<keyword evidence="8" id="KW-1185">Reference proteome</keyword>